<evidence type="ECO:0000256" key="7">
    <source>
        <dbReference type="ARBA" id="ARBA00023136"/>
    </source>
</evidence>
<evidence type="ECO:0000256" key="3">
    <source>
        <dbReference type="ARBA" id="ARBA00022475"/>
    </source>
</evidence>
<dbReference type="AlphaFoldDB" id="A0A1F7F481"/>
<keyword evidence="4 8" id="KW-0812">Transmembrane</keyword>
<keyword evidence="7 8" id="KW-0472">Membrane</keyword>
<keyword evidence="5" id="KW-0133">Cell shape</keyword>
<dbReference type="Proteomes" id="UP000179243">
    <property type="component" value="Unassembled WGS sequence"/>
</dbReference>
<accession>A0A1F7F481</accession>
<evidence type="ECO:0000256" key="8">
    <source>
        <dbReference type="SAM" id="Phobius"/>
    </source>
</evidence>
<keyword evidence="3" id="KW-1003">Cell membrane</keyword>
<feature type="transmembrane region" description="Helical" evidence="8">
    <location>
        <begin position="102"/>
        <end position="123"/>
    </location>
</feature>
<dbReference type="EMBL" id="MFYX01000125">
    <property type="protein sequence ID" value="OGK01459.1"/>
    <property type="molecule type" value="Genomic_DNA"/>
</dbReference>
<dbReference type="NCBIfam" id="TIGR03426">
    <property type="entry name" value="shape_MreD"/>
    <property type="match status" value="1"/>
</dbReference>
<dbReference type="InterPro" id="IPR007227">
    <property type="entry name" value="Cell_shape_determining_MreD"/>
</dbReference>
<keyword evidence="6 8" id="KW-1133">Transmembrane helix</keyword>
<feature type="transmembrane region" description="Helical" evidence="8">
    <location>
        <begin position="135"/>
        <end position="154"/>
    </location>
</feature>
<gene>
    <name evidence="9" type="ORF">A2519_19235</name>
</gene>
<evidence type="ECO:0000256" key="6">
    <source>
        <dbReference type="ARBA" id="ARBA00022989"/>
    </source>
</evidence>
<protein>
    <submittedName>
        <fullName evidence="9">Rod shape-determining protein MreD</fullName>
    </submittedName>
</protein>
<proteinExistence type="inferred from homology"/>
<sequence length="166" mass="18021">MSKIRFLSYFIAFIAVVALQTTVVHAISIRGIKPDLVMIFLVFLSMKEGALVGVYAGFFTGLFLDVYAPQYLGIGSFAKSVVGYLAGLLDERNIKIDDRYKLIVLFLASVVHDAITSVGVYGSGPTFGRLLLSNILPAAIYSTMCGGIILLLLIRRGYYGDAKHSG</sequence>
<evidence type="ECO:0000256" key="5">
    <source>
        <dbReference type="ARBA" id="ARBA00022960"/>
    </source>
</evidence>
<reference evidence="9 10" key="1">
    <citation type="journal article" date="2016" name="Nat. Commun.">
        <title>Thousands of microbial genomes shed light on interconnected biogeochemical processes in an aquifer system.</title>
        <authorList>
            <person name="Anantharaman K."/>
            <person name="Brown C.T."/>
            <person name="Hug L.A."/>
            <person name="Sharon I."/>
            <person name="Castelle C.J."/>
            <person name="Probst A.J."/>
            <person name="Thomas B.C."/>
            <person name="Singh A."/>
            <person name="Wilkins M.J."/>
            <person name="Karaoz U."/>
            <person name="Brodie E.L."/>
            <person name="Williams K.H."/>
            <person name="Hubbard S.S."/>
            <person name="Banfield J.F."/>
        </authorList>
    </citation>
    <scope>NUCLEOTIDE SEQUENCE [LARGE SCALE GENOMIC DNA]</scope>
</reference>
<comment type="similarity">
    <text evidence="2">Belongs to the MreD family.</text>
</comment>
<feature type="transmembrane region" description="Helical" evidence="8">
    <location>
        <begin position="70"/>
        <end position="90"/>
    </location>
</feature>
<name>A0A1F7F481_UNCRA</name>
<dbReference type="GO" id="GO:0005886">
    <property type="term" value="C:plasma membrane"/>
    <property type="evidence" value="ECO:0007669"/>
    <property type="project" value="UniProtKB-SubCell"/>
</dbReference>
<dbReference type="GO" id="GO:0008360">
    <property type="term" value="P:regulation of cell shape"/>
    <property type="evidence" value="ECO:0007669"/>
    <property type="project" value="UniProtKB-KW"/>
</dbReference>
<evidence type="ECO:0000313" key="10">
    <source>
        <dbReference type="Proteomes" id="UP000179243"/>
    </source>
</evidence>
<dbReference type="Pfam" id="PF04093">
    <property type="entry name" value="MreD"/>
    <property type="match status" value="1"/>
</dbReference>
<comment type="subcellular location">
    <subcellularLocation>
        <location evidence="1">Cell membrane</location>
        <topology evidence="1">Multi-pass membrane protein</topology>
    </subcellularLocation>
</comment>
<organism evidence="9 10">
    <name type="scientific">Candidatus Raymondbacteria bacterium RIFOXYD12_FULL_49_13</name>
    <dbReference type="NCBI Taxonomy" id="1817890"/>
    <lineage>
        <taxon>Bacteria</taxon>
        <taxon>Raymondiibacteriota</taxon>
    </lineage>
</organism>
<evidence type="ECO:0000256" key="4">
    <source>
        <dbReference type="ARBA" id="ARBA00022692"/>
    </source>
</evidence>
<evidence type="ECO:0000256" key="2">
    <source>
        <dbReference type="ARBA" id="ARBA00007776"/>
    </source>
</evidence>
<feature type="transmembrane region" description="Helical" evidence="8">
    <location>
        <begin position="6"/>
        <end position="27"/>
    </location>
</feature>
<comment type="caution">
    <text evidence="9">The sequence shown here is derived from an EMBL/GenBank/DDBJ whole genome shotgun (WGS) entry which is preliminary data.</text>
</comment>
<evidence type="ECO:0000256" key="1">
    <source>
        <dbReference type="ARBA" id="ARBA00004651"/>
    </source>
</evidence>
<evidence type="ECO:0000313" key="9">
    <source>
        <dbReference type="EMBL" id="OGK01459.1"/>
    </source>
</evidence>